<proteinExistence type="predicted"/>
<comment type="caution">
    <text evidence="3">The sequence shown here is derived from an EMBL/GenBank/DDBJ whole genome shotgun (WGS) entry which is preliminary data.</text>
</comment>
<keyword evidence="1" id="KW-0472">Membrane</keyword>
<feature type="transmembrane region" description="Helical" evidence="1">
    <location>
        <begin position="6"/>
        <end position="25"/>
    </location>
</feature>
<reference evidence="3 4" key="1">
    <citation type="submission" date="2018-03" db="EMBL/GenBank/DDBJ databases">
        <title>Genomic Encyclopedia of Archaeal and Bacterial Type Strains, Phase II (KMG-II): from individual species to whole genera.</title>
        <authorList>
            <person name="Goeker M."/>
        </authorList>
    </citation>
    <scope>NUCLEOTIDE SEQUENCE [LARGE SCALE GENOMIC DNA]</scope>
    <source>
        <strain evidence="3 4">DSM 43146</strain>
    </source>
</reference>
<dbReference type="PROSITE" id="PS51352">
    <property type="entry name" value="THIOREDOXIN_2"/>
    <property type="match status" value="1"/>
</dbReference>
<dbReference type="InterPro" id="IPR036249">
    <property type="entry name" value="Thioredoxin-like_sf"/>
</dbReference>
<accession>A0A2T0JTG8</accession>
<sequence>MLLTVAVVALTVFVLIDLLLTAAVIRRLRETEARLAELTPTTRPGVMTGTSMPDFSAAEDTFTRAGVSGAPLLLAFFATGCRYCPTQAEQLAHRSAEITGQGIRTVSVLTVIDDDAPDDLTPILEKSGTVVTEHGPGGLMATFSVTGTPTFLLYDRNGTLLGSGNALEEAMERWIP</sequence>
<dbReference type="InterPro" id="IPR013766">
    <property type="entry name" value="Thioredoxin_domain"/>
</dbReference>
<keyword evidence="1" id="KW-1133">Transmembrane helix</keyword>
<dbReference type="Gene3D" id="3.40.30.10">
    <property type="entry name" value="Glutaredoxin"/>
    <property type="match status" value="1"/>
</dbReference>
<protein>
    <submittedName>
        <fullName evidence="3">AhpC/TSA family protein</fullName>
    </submittedName>
</protein>
<evidence type="ECO:0000313" key="3">
    <source>
        <dbReference type="EMBL" id="PRX10956.1"/>
    </source>
</evidence>
<name>A0A2T0JTG8_9ACTN</name>
<dbReference type="OrthoDB" id="128449at2"/>
<gene>
    <name evidence="3" type="ORF">CLV67_13214</name>
</gene>
<feature type="domain" description="Thioredoxin" evidence="2">
    <location>
        <begin position="46"/>
        <end position="176"/>
    </location>
</feature>
<evidence type="ECO:0000313" key="4">
    <source>
        <dbReference type="Proteomes" id="UP000239415"/>
    </source>
</evidence>
<evidence type="ECO:0000256" key="1">
    <source>
        <dbReference type="SAM" id="Phobius"/>
    </source>
</evidence>
<organism evidence="3 4">
    <name type="scientific">Actinoplanes italicus</name>
    <dbReference type="NCBI Taxonomy" id="113567"/>
    <lineage>
        <taxon>Bacteria</taxon>
        <taxon>Bacillati</taxon>
        <taxon>Actinomycetota</taxon>
        <taxon>Actinomycetes</taxon>
        <taxon>Micromonosporales</taxon>
        <taxon>Micromonosporaceae</taxon>
        <taxon>Actinoplanes</taxon>
    </lineage>
</organism>
<evidence type="ECO:0000259" key="2">
    <source>
        <dbReference type="PROSITE" id="PS51352"/>
    </source>
</evidence>
<keyword evidence="1" id="KW-0812">Transmembrane</keyword>
<keyword evidence="4" id="KW-1185">Reference proteome</keyword>
<dbReference type="EMBL" id="PVMZ01000032">
    <property type="protein sequence ID" value="PRX10956.1"/>
    <property type="molecule type" value="Genomic_DNA"/>
</dbReference>
<dbReference type="SUPFAM" id="SSF52833">
    <property type="entry name" value="Thioredoxin-like"/>
    <property type="match status" value="1"/>
</dbReference>
<dbReference type="AlphaFoldDB" id="A0A2T0JTG8"/>
<dbReference type="RefSeq" id="WP_146169565.1">
    <property type="nucleotide sequence ID" value="NZ_BOMO01000164.1"/>
</dbReference>
<dbReference type="Proteomes" id="UP000239415">
    <property type="component" value="Unassembled WGS sequence"/>
</dbReference>